<sequence length="60" mass="6670">MSNANIQSAKIGNRSRTVVEVDRLKVTLSQINDMKHMSVVGRGNVRQVKTIARAIHKAIQ</sequence>
<reference evidence="1 2" key="1">
    <citation type="journal article" date="2017" name="Antonie Van Leeuwenhoek">
        <title>Phylogenomic resolution of the bacterial genus Pantoea and its relationship with Erwinia and Tatumella.</title>
        <authorList>
            <person name="Palmer M."/>
            <person name="Steenkamp E.T."/>
            <person name="Coetzee M.P."/>
            <person name="Chan W.Y."/>
            <person name="van Zyl E."/>
            <person name="De Maayer P."/>
            <person name="Coutinho T.A."/>
            <person name="Blom J."/>
            <person name="Smits T.H."/>
            <person name="Duffy B."/>
            <person name="Venter S.N."/>
        </authorList>
    </citation>
    <scope>NUCLEOTIDE SEQUENCE [LARGE SCALE GENOMIC DNA]</scope>
    <source>
        <strain evidence="1 2">LMG 24534</strain>
    </source>
</reference>
<keyword evidence="2" id="KW-1185">Reference proteome</keyword>
<accession>A0A1X1C2R3</accession>
<evidence type="ECO:0000313" key="2">
    <source>
        <dbReference type="Proteomes" id="UP000193933"/>
    </source>
</evidence>
<organism evidence="1 2">
    <name type="scientific">Pantoea conspicua</name>
    <dbReference type="NCBI Taxonomy" id="472705"/>
    <lineage>
        <taxon>Bacteria</taxon>
        <taxon>Pseudomonadati</taxon>
        <taxon>Pseudomonadota</taxon>
        <taxon>Gammaproteobacteria</taxon>
        <taxon>Enterobacterales</taxon>
        <taxon>Erwiniaceae</taxon>
        <taxon>Pantoea</taxon>
    </lineage>
</organism>
<dbReference type="RefSeq" id="WP_094119126.1">
    <property type="nucleotide sequence ID" value="NZ_MLFN01000001.1"/>
</dbReference>
<dbReference type="EMBL" id="MLFN01000001">
    <property type="protein sequence ID" value="ORM55972.1"/>
    <property type="molecule type" value="Genomic_DNA"/>
</dbReference>
<protein>
    <submittedName>
        <fullName evidence="1">Uncharacterized protein</fullName>
    </submittedName>
</protein>
<proteinExistence type="predicted"/>
<name>A0A1X1C2R3_9GAMM</name>
<dbReference type="AlphaFoldDB" id="A0A1X1C2R3"/>
<dbReference type="OrthoDB" id="6627936at2"/>
<comment type="caution">
    <text evidence="1">The sequence shown here is derived from an EMBL/GenBank/DDBJ whole genome shotgun (WGS) entry which is preliminary data.</text>
</comment>
<gene>
    <name evidence="1" type="ORF">HA41_00635</name>
</gene>
<dbReference type="Proteomes" id="UP000193933">
    <property type="component" value="Unassembled WGS sequence"/>
</dbReference>
<evidence type="ECO:0000313" key="1">
    <source>
        <dbReference type="EMBL" id="ORM55972.1"/>
    </source>
</evidence>